<evidence type="ECO:0000313" key="4">
    <source>
        <dbReference type="Proteomes" id="UP000015101"/>
    </source>
</evidence>
<feature type="transmembrane region" description="Helical" evidence="1">
    <location>
        <begin position="246"/>
        <end position="266"/>
    </location>
</feature>
<reference evidence="3" key="3">
    <citation type="submission" date="2015-06" db="UniProtKB">
        <authorList>
            <consortium name="EnsemblMetazoa"/>
        </authorList>
    </citation>
    <scope>IDENTIFICATION</scope>
</reference>
<sequence length="354" mass="40323">MEIDVKYSLFDALINWFLFTPLVVAFWCGTYGLIDILLFDLIDSRQLATIFVLLFGVSIEFTITYWQDKISEFARELTGIKFAFFSRGYNYVLATANICHYRAIQEVYDSIFGPENFGACVQTAVTSIVLLWSLRAGRNITALPFCVSLDSETENWFSAPTLYQRYSYLCDVIITVMCVWSLAPLHWITFGYFLDHVIFPDFPELSSAVSCLLGYTVVAVFSYYQYEIRNWSKYYDNEKRMITKTFLENFFIWGATAGVIATWKGLGMAIDMTSKAHPIYLNDVNISSLCLNVISFTLLSLCHVSASLVAKGAEMDGSIANGDGVEFSRLYLRHFYEDYIKKEKAASVAKSKID</sequence>
<dbReference type="EMBL" id="KB097640">
    <property type="protein sequence ID" value="ESN92478.1"/>
    <property type="molecule type" value="Genomic_DNA"/>
</dbReference>
<dbReference type="PANTHER" id="PTHR35270">
    <property type="entry name" value="FUSELESS, ISOFORM A"/>
    <property type="match status" value="1"/>
</dbReference>
<dbReference type="Pfam" id="PF15993">
    <property type="entry name" value="Fuseless"/>
    <property type="match status" value="1"/>
</dbReference>
<reference evidence="2 4" key="2">
    <citation type="journal article" date="2013" name="Nature">
        <title>Insights into bilaterian evolution from three spiralian genomes.</title>
        <authorList>
            <person name="Simakov O."/>
            <person name="Marletaz F."/>
            <person name="Cho S.J."/>
            <person name="Edsinger-Gonzales E."/>
            <person name="Havlak P."/>
            <person name="Hellsten U."/>
            <person name="Kuo D.H."/>
            <person name="Larsson T."/>
            <person name="Lv J."/>
            <person name="Arendt D."/>
            <person name="Savage R."/>
            <person name="Osoegawa K."/>
            <person name="de Jong P."/>
            <person name="Grimwood J."/>
            <person name="Chapman J.A."/>
            <person name="Shapiro H."/>
            <person name="Aerts A."/>
            <person name="Otillar R.P."/>
            <person name="Terry A.Y."/>
            <person name="Boore J.L."/>
            <person name="Grigoriev I.V."/>
            <person name="Lindberg D.R."/>
            <person name="Seaver E.C."/>
            <person name="Weisblat D.A."/>
            <person name="Putnam N.H."/>
            <person name="Rokhsar D.S."/>
        </authorList>
    </citation>
    <scope>NUCLEOTIDE SEQUENCE</scope>
</reference>
<dbReference type="EnsemblMetazoa" id="HelroT181350">
    <property type="protein sequence ID" value="HelroP181350"/>
    <property type="gene ID" value="HelroG181350"/>
</dbReference>
<organism evidence="3 4">
    <name type="scientific">Helobdella robusta</name>
    <name type="common">Californian leech</name>
    <dbReference type="NCBI Taxonomy" id="6412"/>
    <lineage>
        <taxon>Eukaryota</taxon>
        <taxon>Metazoa</taxon>
        <taxon>Spiralia</taxon>
        <taxon>Lophotrochozoa</taxon>
        <taxon>Annelida</taxon>
        <taxon>Clitellata</taxon>
        <taxon>Hirudinea</taxon>
        <taxon>Rhynchobdellida</taxon>
        <taxon>Glossiphoniidae</taxon>
        <taxon>Helobdella</taxon>
    </lineage>
</organism>
<dbReference type="RefSeq" id="XP_009029410.1">
    <property type="nucleotide sequence ID" value="XM_009031162.1"/>
</dbReference>
<dbReference type="EMBL" id="AMQM01007548">
    <property type="status" value="NOT_ANNOTATED_CDS"/>
    <property type="molecule type" value="Genomic_DNA"/>
</dbReference>
<dbReference type="OMA" id="LATHIWI"/>
<dbReference type="AlphaFoldDB" id="T1FGX1"/>
<feature type="transmembrane region" description="Helical" evidence="1">
    <location>
        <begin position="286"/>
        <end position="310"/>
    </location>
</feature>
<feature type="transmembrane region" description="Helical" evidence="1">
    <location>
        <begin position="205"/>
        <end position="226"/>
    </location>
</feature>
<reference evidence="4" key="1">
    <citation type="submission" date="2012-12" db="EMBL/GenBank/DDBJ databases">
        <authorList>
            <person name="Hellsten U."/>
            <person name="Grimwood J."/>
            <person name="Chapman J.A."/>
            <person name="Shapiro H."/>
            <person name="Aerts A."/>
            <person name="Otillar R.P."/>
            <person name="Terry A.Y."/>
            <person name="Boore J.L."/>
            <person name="Simakov O."/>
            <person name="Marletaz F."/>
            <person name="Cho S.-J."/>
            <person name="Edsinger-Gonzales E."/>
            <person name="Havlak P."/>
            <person name="Kuo D.-H."/>
            <person name="Larsson T."/>
            <person name="Lv J."/>
            <person name="Arendt D."/>
            <person name="Savage R."/>
            <person name="Osoegawa K."/>
            <person name="de Jong P."/>
            <person name="Lindberg D.R."/>
            <person name="Seaver E.C."/>
            <person name="Weisblat D.A."/>
            <person name="Putnam N.H."/>
            <person name="Grigoriev I.V."/>
            <person name="Rokhsar D.S."/>
        </authorList>
    </citation>
    <scope>NUCLEOTIDE SEQUENCE</scope>
</reference>
<keyword evidence="1" id="KW-0472">Membrane</keyword>
<dbReference type="PANTHER" id="PTHR35270:SF2">
    <property type="entry name" value="FUSELESS, ISOFORM A"/>
    <property type="match status" value="1"/>
</dbReference>
<dbReference type="OrthoDB" id="45313at2759"/>
<dbReference type="CTD" id="20208070"/>
<dbReference type="InParanoid" id="T1FGX1"/>
<feature type="transmembrane region" description="Helical" evidence="1">
    <location>
        <begin position="46"/>
        <end position="66"/>
    </location>
</feature>
<dbReference type="GeneID" id="20208070"/>
<dbReference type="Proteomes" id="UP000015101">
    <property type="component" value="Unassembled WGS sequence"/>
</dbReference>
<dbReference type="InterPro" id="IPR032751">
    <property type="entry name" value="Fuseless"/>
</dbReference>
<keyword evidence="1" id="KW-1133">Transmembrane helix</keyword>
<keyword evidence="1" id="KW-0812">Transmembrane</keyword>
<evidence type="ECO:0000313" key="3">
    <source>
        <dbReference type="EnsemblMetazoa" id="HelroP181350"/>
    </source>
</evidence>
<proteinExistence type="predicted"/>
<evidence type="ECO:0000313" key="2">
    <source>
        <dbReference type="EMBL" id="ESN92478.1"/>
    </source>
</evidence>
<gene>
    <name evidence="3" type="primary">20208070</name>
    <name evidence="2" type="ORF">HELRODRAFT_181350</name>
</gene>
<feature type="transmembrane region" description="Helical" evidence="1">
    <location>
        <begin position="12"/>
        <end position="34"/>
    </location>
</feature>
<feature type="transmembrane region" description="Helical" evidence="1">
    <location>
        <begin position="168"/>
        <end position="193"/>
    </location>
</feature>
<dbReference type="KEGG" id="hro:HELRODRAFT_181350"/>
<protein>
    <submittedName>
        <fullName evidence="2 3">Uncharacterized protein</fullName>
    </submittedName>
</protein>
<accession>T1FGX1</accession>
<dbReference type="HOGENOM" id="CLU_657643_0_0_1"/>
<keyword evidence="4" id="KW-1185">Reference proteome</keyword>
<evidence type="ECO:0000256" key="1">
    <source>
        <dbReference type="SAM" id="Phobius"/>
    </source>
</evidence>
<name>T1FGX1_HELRO</name>